<name>A0A6J4Q285_9CYAN</name>
<reference evidence="5" key="1">
    <citation type="submission" date="2020-02" db="EMBL/GenBank/DDBJ databases">
        <authorList>
            <person name="Meier V. D."/>
        </authorList>
    </citation>
    <scope>NUCLEOTIDE SEQUENCE</scope>
    <source>
        <strain evidence="5">AVDCRST_MAG94</strain>
    </source>
</reference>
<dbReference type="PANTHER" id="PTHR13903:SF8">
    <property type="entry name" value="PIRIN"/>
    <property type="match status" value="1"/>
</dbReference>
<dbReference type="SUPFAM" id="SSF51182">
    <property type="entry name" value="RmlC-like cupins"/>
    <property type="match status" value="1"/>
</dbReference>
<dbReference type="Pfam" id="PF02678">
    <property type="entry name" value="Pirin"/>
    <property type="match status" value="1"/>
</dbReference>
<dbReference type="CDD" id="cd02909">
    <property type="entry name" value="cupin_pirin_N"/>
    <property type="match status" value="1"/>
</dbReference>
<evidence type="ECO:0000256" key="2">
    <source>
        <dbReference type="RuleBase" id="RU003457"/>
    </source>
</evidence>
<organism evidence="5">
    <name type="scientific">uncultured Leptolyngbya sp</name>
    <dbReference type="NCBI Taxonomy" id="332963"/>
    <lineage>
        <taxon>Bacteria</taxon>
        <taxon>Bacillati</taxon>
        <taxon>Cyanobacteriota</taxon>
        <taxon>Cyanophyceae</taxon>
        <taxon>Leptolyngbyales</taxon>
        <taxon>Leptolyngbyaceae</taxon>
        <taxon>Leptolyngbya group</taxon>
        <taxon>Leptolyngbya</taxon>
        <taxon>environmental samples</taxon>
    </lineage>
</organism>
<dbReference type="PANTHER" id="PTHR13903">
    <property type="entry name" value="PIRIN-RELATED"/>
    <property type="match status" value="1"/>
</dbReference>
<dbReference type="AlphaFoldDB" id="A0A6J4Q285"/>
<dbReference type="Pfam" id="PF05726">
    <property type="entry name" value="Pirin_C"/>
    <property type="match status" value="1"/>
</dbReference>
<sequence>MQRLSIEWSLGFEHDRCLHTNSRFYSADSRVQTKLALATSRTSKLIVDVFPNHIMTSCIQHLIAPHVQDLGGFQARRLLPSEVVTLVGPVIFFDHLDPAVFPPGKGVDVRPHPHINLATVTYLFEGAFLHRDSEGNVQEIRPGAVNWMTAGRGIVHSERSPDEERNKEATLHGIQTWVALPDEHEETEPWFRHHPATEMPTWEEAGVTFTLIAGEVYGRTSPVQTFSPILYLDVQLAPGTQFTLPGDYSEQAVYSVTPGLRLNGVALEQHRLAVLVPGTSVEIASDSEARCIIVGGEPIGTRHKWWNFVSSRPERIEQAKRDWQEGRFATVPDEAEFIPLPEEPLRKPEQPL</sequence>
<feature type="domain" description="Pirin N-terminal" evidence="3">
    <location>
        <begin position="73"/>
        <end position="178"/>
    </location>
</feature>
<dbReference type="EMBL" id="CADCTY010002489">
    <property type="protein sequence ID" value="CAA9426113.1"/>
    <property type="molecule type" value="Genomic_DNA"/>
</dbReference>
<dbReference type="InterPro" id="IPR011051">
    <property type="entry name" value="RmlC_Cupin_sf"/>
</dbReference>
<evidence type="ECO:0000259" key="4">
    <source>
        <dbReference type="Pfam" id="PF05726"/>
    </source>
</evidence>
<protein>
    <submittedName>
        <fullName evidence="5">Pirin</fullName>
    </submittedName>
</protein>
<evidence type="ECO:0000256" key="1">
    <source>
        <dbReference type="ARBA" id="ARBA00008416"/>
    </source>
</evidence>
<accession>A0A6J4Q285</accession>
<dbReference type="InterPro" id="IPR014710">
    <property type="entry name" value="RmlC-like_jellyroll"/>
</dbReference>
<dbReference type="InterPro" id="IPR012093">
    <property type="entry name" value="Pirin"/>
</dbReference>
<evidence type="ECO:0000259" key="3">
    <source>
        <dbReference type="Pfam" id="PF02678"/>
    </source>
</evidence>
<dbReference type="InterPro" id="IPR008778">
    <property type="entry name" value="Pirin_C_dom"/>
</dbReference>
<gene>
    <name evidence="5" type="ORF">AVDCRST_MAG94-7288</name>
</gene>
<dbReference type="CDD" id="cd02247">
    <property type="entry name" value="cupin_pirin_C"/>
    <property type="match status" value="1"/>
</dbReference>
<evidence type="ECO:0000313" key="5">
    <source>
        <dbReference type="EMBL" id="CAA9426113.1"/>
    </source>
</evidence>
<dbReference type="Gene3D" id="2.60.120.10">
    <property type="entry name" value="Jelly Rolls"/>
    <property type="match status" value="2"/>
</dbReference>
<comment type="similarity">
    <text evidence="1 2">Belongs to the pirin family.</text>
</comment>
<proteinExistence type="inferred from homology"/>
<feature type="domain" description="Pirin C-terminal" evidence="4">
    <location>
        <begin position="231"/>
        <end position="328"/>
    </location>
</feature>
<dbReference type="InterPro" id="IPR003829">
    <property type="entry name" value="Pirin_N_dom"/>
</dbReference>